<protein>
    <submittedName>
        <fullName evidence="12">Cyanobacterial phytochrome A</fullName>
    </submittedName>
</protein>
<evidence type="ECO:0000256" key="2">
    <source>
        <dbReference type="PROSITE-ProRule" id="PRU00169"/>
    </source>
</evidence>
<dbReference type="CDD" id="cd00130">
    <property type="entry name" value="PAS"/>
    <property type="match status" value="1"/>
</dbReference>
<dbReference type="InterPro" id="IPR036097">
    <property type="entry name" value="HisK_dim/P_sf"/>
</dbReference>
<dbReference type="InterPro" id="IPR035965">
    <property type="entry name" value="PAS-like_dom_sf"/>
</dbReference>
<dbReference type="OrthoDB" id="18419at2759"/>
<dbReference type="Gene3D" id="3.30.450.20">
    <property type="entry name" value="PAS domain"/>
    <property type="match status" value="1"/>
</dbReference>
<dbReference type="Pfam" id="PF13276">
    <property type="entry name" value="HTH_21"/>
    <property type="match status" value="1"/>
</dbReference>
<evidence type="ECO:0000313" key="10">
    <source>
        <dbReference type="EMBL" id="CAI3971948.1"/>
    </source>
</evidence>
<organism evidence="10">
    <name type="scientific">Cladocopium goreaui</name>
    <dbReference type="NCBI Taxonomy" id="2562237"/>
    <lineage>
        <taxon>Eukaryota</taxon>
        <taxon>Sar</taxon>
        <taxon>Alveolata</taxon>
        <taxon>Dinophyceae</taxon>
        <taxon>Suessiales</taxon>
        <taxon>Symbiodiniaceae</taxon>
        <taxon>Cladocopium</taxon>
    </lineage>
</organism>
<dbReference type="InterPro" id="IPR025948">
    <property type="entry name" value="HTH-like_dom"/>
</dbReference>
<evidence type="ECO:0000313" key="13">
    <source>
        <dbReference type="Proteomes" id="UP001152797"/>
    </source>
</evidence>
<feature type="domain" description="Histidine kinase" evidence="5">
    <location>
        <begin position="1610"/>
        <end position="1808"/>
    </location>
</feature>
<feature type="modified residue" description="4-aspartylphosphate" evidence="2">
    <location>
        <position position="601"/>
    </location>
</feature>
<evidence type="ECO:0000259" key="6">
    <source>
        <dbReference type="PROSITE" id="PS50110"/>
    </source>
</evidence>
<feature type="transmembrane region" description="Helical" evidence="4">
    <location>
        <begin position="1380"/>
        <end position="1404"/>
    </location>
</feature>
<dbReference type="PROSITE" id="PS50109">
    <property type="entry name" value="HIS_KIN"/>
    <property type="match status" value="2"/>
</dbReference>
<evidence type="ECO:0000259" key="5">
    <source>
        <dbReference type="PROSITE" id="PS50109"/>
    </source>
</evidence>
<dbReference type="GO" id="GO:0015074">
    <property type="term" value="P:DNA integration"/>
    <property type="evidence" value="ECO:0007669"/>
    <property type="project" value="InterPro"/>
</dbReference>
<dbReference type="Pfam" id="PF02518">
    <property type="entry name" value="HATPase_c"/>
    <property type="match status" value="2"/>
</dbReference>
<feature type="domain" description="Histidine kinase" evidence="5">
    <location>
        <begin position="223"/>
        <end position="444"/>
    </location>
</feature>
<feature type="transmembrane region" description="Helical" evidence="4">
    <location>
        <begin position="1345"/>
        <end position="1368"/>
    </location>
</feature>
<dbReference type="Pfam" id="PF01527">
    <property type="entry name" value="HTH_Tnp_1"/>
    <property type="match status" value="1"/>
</dbReference>
<dbReference type="InterPro" id="IPR036890">
    <property type="entry name" value="HATPase_C_sf"/>
</dbReference>
<dbReference type="Pfam" id="PF25487">
    <property type="entry name" value="ETR1_N"/>
    <property type="match status" value="1"/>
</dbReference>
<feature type="modified residue" description="4-aspartylphosphate" evidence="2">
    <location>
        <position position="1858"/>
    </location>
</feature>
<dbReference type="SUPFAM" id="SSF53098">
    <property type="entry name" value="Ribonuclease H-like"/>
    <property type="match status" value="1"/>
</dbReference>
<gene>
    <name evidence="10" type="ORF">C1SCF055_LOCUS538</name>
</gene>
<feature type="coiled-coil region" evidence="3">
    <location>
        <begin position="1576"/>
        <end position="1603"/>
    </location>
</feature>
<evidence type="ECO:0000256" key="3">
    <source>
        <dbReference type="SAM" id="Coils"/>
    </source>
</evidence>
<accession>A0A9P1BG80</accession>
<dbReference type="InterPro" id="IPR003661">
    <property type="entry name" value="HisK_dim/P_dom"/>
</dbReference>
<dbReference type="EMBL" id="CAMXCT030000001">
    <property type="protein sequence ID" value="CAL4759260.1"/>
    <property type="molecule type" value="Genomic_DNA"/>
</dbReference>
<feature type="domain" description="PAC" evidence="8">
    <location>
        <begin position="1535"/>
        <end position="1585"/>
    </location>
</feature>
<reference evidence="11" key="2">
    <citation type="submission" date="2024-04" db="EMBL/GenBank/DDBJ databases">
        <authorList>
            <person name="Chen Y."/>
            <person name="Shah S."/>
            <person name="Dougan E. K."/>
            <person name="Thang M."/>
            <person name="Chan C."/>
        </authorList>
    </citation>
    <scope>NUCLEOTIDE SEQUENCE [LARGE SCALE GENOMIC DNA]</scope>
</reference>
<keyword evidence="1 2" id="KW-0597">Phosphoprotein</keyword>
<evidence type="ECO:0000259" key="9">
    <source>
        <dbReference type="PROSITE" id="PS50994"/>
    </source>
</evidence>
<evidence type="ECO:0000256" key="1">
    <source>
        <dbReference type="ARBA" id="ARBA00022553"/>
    </source>
</evidence>
<dbReference type="Gene3D" id="3.30.565.10">
    <property type="entry name" value="Histidine kinase-like ATPase, C-terminal domain"/>
    <property type="match status" value="2"/>
</dbReference>
<dbReference type="InterPro" id="IPR001584">
    <property type="entry name" value="Integrase_cat-core"/>
</dbReference>
<keyword evidence="13" id="KW-1185">Reference proteome</keyword>
<dbReference type="InterPro" id="IPR036397">
    <property type="entry name" value="RNaseH_sf"/>
</dbReference>
<dbReference type="GO" id="GO:0003677">
    <property type="term" value="F:DNA binding"/>
    <property type="evidence" value="ECO:0007669"/>
    <property type="project" value="InterPro"/>
</dbReference>
<evidence type="ECO:0000313" key="11">
    <source>
        <dbReference type="EMBL" id="CAL1125323.1"/>
    </source>
</evidence>
<feature type="modified residue" description="4-aspartylphosphate" evidence="2">
    <location>
        <position position="73"/>
    </location>
</feature>
<dbReference type="InterPro" id="IPR048020">
    <property type="entry name" value="Transpos_IS3"/>
</dbReference>
<dbReference type="InterPro" id="IPR002514">
    <property type="entry name" value="Transposase_8"/>
</dbReference>
<dbReference type="NCBIfam" id="TIGR00229">
    <property type="entry name" value="sensory_box"/>
    <property type="match status" value="1"/>
</dbReference>
<evidence type="ECO:0000313" key="12">
    <source>
        <dbReference type="EMBL" id="CAL4759260.1"/>
    </source>
</evidence>
<keyword evidence="4" id="KW-0812">Transmembrane</keyword>
<feature type="domain" description="Response regulatory" evidence="6">
    <location>
        <begin position="989"/>
        <end position="1105"/>
    </location>
</feature>
<feature type="domain" description="Integrase catalytic" evidence="9">
    <location>
        <begin position="828"/>
        <end position="989"/>
    </location>
</feature>
<dbReference type="PROSITE" id="PS50112">
    <property type="entry name" value="PAS"/>
    <property type="match status" value="1"/>
</dbReference>
<dbReference type="InterPro" id="IPR058544">
    <property type="entry name" value="ETR1_N"/>
</dbReference>
<dbReference type="Pfam" id="PF13426">
    <property type="entry name" value="PAS_9"/>
    <property type="match status" value="1"/>
</dbReference>
<dbReference type="PRINTS" id="PR00344">
    <property type="entry name" value="BCTRLSENSOR"/>
</dbReference>
<dbReference type="InterPro" id="IPR003594">
    <property type="entry name" value="HATPase_dom"/>
</dbReference>
<dbReference type="InterPro" id="IPR001789">
    <property type="entry name" value="Sig_transdc_resp-reg_receiver"/>
</dbReference>
<dbReference type="Gene3D" id="3.30.420.10">
    <property type="entry name" value="Ribonuclease H-like superfamily/Ribonuclease H"/>
    <property type="match status" value="1"/>
</dbReference>
<evidence type="ECO:0000259" key="7">
    <source>
        <dbReference type="PROSITE" id="PS50112"/>
    </source>
</evidence>
<keyword evidence="4" id="KW-1133">Transmembrane helix</keyword>
<dbReference type="Pfam" id="PF13683">
    <property type="entry name" value="rve_3"/>
    <property type="match status" value="1"/>
</dbReference>
<evidence type="ECO:0000259" key="8">
    <source>
        <dbReference type="PROSITE" id="PS50113"/>
    </source>
</evidence>
<dbReference type="CDD" id="cd00156">
    <property type="entry name" value="REC"/>
    <property type="match status" value="3"/>
</dbReference>
<dbReference type="InterPro" id="IPR011006">
    <property type="entry name" value="CheY-like_superfamily"/>
</dbReference>
<dbReference type="SUPFAM" id="SSF52172">
    <property type="entry name" value="CheY-like"/>
    <property type="match status" value="6"/>
</dbReference>
<dbReference type="Pfam" id="PF00512">
    <property type="entry name" value="HisKA"/>
    <property type="match status" value="2"/>
</dbReference>
<dbReference type="InterPro" id="IPR004358">
    <property type="entry name" value="Sig_transdc_His_kin-like_C"/>
</dbReference>
<feature type="domain" description="Response regulatory" evidence="6">
    <location>
        <begin position="1163"/>
        <end position="1279"/>
    </location>
</feature>
<dbReference type="GO" id="GO:0000155">
    <property type="term" value="F:phosphorelay sensor kinase activity"/>
    <property type="evidence" value="ECO:0007669"/>
    <property type="project" value="InterPro"/>
</dbReference>
<reference evidence="10" key="1">
    <citation type="submission" date="2022-10" db="EMBL/GenBank/DDBJ databases">
        <authorList>
            <person name="Chen Y."/>
            <person name="Dougan E. K."/>
            <person name="Chan C."/>
            <person name="Rhodes N."/>
            <person name="Thang M."/>
        </authorList>
    </citation>
    <scope>NUCLEOTIDE SEQUENCE</scope>
</reference>
<dbReference type="SMART" id="SM00091">
    <property type="entry name" value="PAS"/>
    <property type="match status" value="1"/>
</dbReference>
<dbReference type="Pfam" id="PF00072">
    <property type="entry name" value="Response_reg"/>
    <property type="match status" value="4"/>
</dbReference>
<dbReference type="Proteomes" id="UP001152797">
    <property type="component" value="Unassembled WGS sequence"/>
</dbReference>
<dbReference type="SMART" id="SM00388">
    <property type="entry name" value="HisKA"/>
    <property type="match status" value="2"/>
</dbReference>
<feature type="domain" description="Response regulatory" evidence="6">
    <location>
        <begin position="24"/>
        <end position="172"/>
    </location>
</feature>
<dbReference type="SUPFAM" id="SSF47384">
    <property type="entry name" value="Homodimeric domain of signal transducing histidine kinase"/>
    <property type="match status" value="2"/>
</dbReference>
<dbReference type="CDD" id="cd00082">
    <property type="entry name" value="HisKA"/>
    <property type="match status" value="2"/>
</dbReference>
<keyword evidence="3" id="KW-0175">Coiled coil</keyword>
<keyword evidence="4" id="KW-0472">Membrane</keyword>
<feature type="domain" description="Response regulatory" evidence="6">
    <location>
        <begin position="552"/>
        <end position="669"/>
    </location>
</feature>
<dbReference type="Gene3D" id="3.40.50.2300">
    <property type="match status" value="5"/>
</dbReference>
<feature type="domain" description="PAS" evidence="7">
    <location>
        <begin position="1458"/>
        <end position="1511"/>
    </location>
</feature>
<dbReference type="InterPro" id="IPR000700">
    <property type="entry name" value="PAS-assoc_C"/>
</dbReference>
<evidence type="ECO:0000256" key="4">
    <source>
        <dbReference type="SAM" id="Phobius"/>
    </source>
</evidence>
<dbReference type="SUPFAM" id="SSF55785">
    <property type="entry name" value="PYP-like sensor domain (PAS domain)"/>
    <property type="match status" value="1"/>
</dbReference>
<comment type="caution">
    <text evidence="10">The sequence shown here is derived from an EMBL/GenBank/DDBJ whole genome shotgun (WGS) entry which is preliminary data.</text>
</comment>
<proteinExistence type="predicted"/>
<dbReference type="PANTHER" id="PTHR43547:SF2">
    <property type="entry name" value="HYBRID SIGNAL TRANSDUCTION HISTIDINE KINASE C"/>
    <property type="match status" value="1"/>
</dbReference>
<feature type="domain" description="Response regulatory" evidence="6">
    <location>
        <begin position="1801"/>
        <end position="1925"/>
    </location>
</feature>
<sequence length="1939" mass="219829">MRTLIDRSSYRENSSRHTQRSTPLILCVDDDPDIQTTIELRLREYDVEIEQTYYGMQGITQALDTVPDLILLDVAMPNGNGEYLLECMKRNPTTVDIPIVVLTGMRDPLLKTRLLQGTIANLKGYCARTPIVVLTSMDDEVMERQLMAAGAQGYLVKGEFGGRALGRTIVHAIQRQESINEVNALVRELEHSQRMLQEHSKLLHQKNARLKKLYRTAQEFVDNVSHDFRTPLTVIKDYVSIISEGMVGEINEEQQKLLSKVAVRADDLNNMVDDLLDVSKLESDLLGAWRRNVWVEEILERAESLLRLRAGIQGVELVTECEPDLPAVYCDAEKVGRVLTNLAVNAIKFCDSGGIVKLWAKADPSHHQVILGVTDNGPGIDQESLRDVFKRFKQSDEHVKNTSKGFGLGLSIARQLCRLNLGELQVESKVGDGSTFSFNLPVANPVEVLSRWLELDSGRIDTFKLIEIVAEDVSAAPLGDFDNFLNCLLRNHDLLLRVGVARWMLVMAVSPSESSQWFERMRKEFDRVNRNRPLGALPSYRAEIRCEWKVERVLVIDDEADIRDGVSRWLRAAGFEADIAEDGQQGIESARNLAPSAILLDVLMPQKDGMTTLAELRADFRTVGVMKVFTHLSEETEMTTKRRKRHTPEQIVRKLRDADAMLNAGKDQAAVLQALEVSEATYLRWRNQYGGMKAEEAKRLKQLEDENRRLKELVAEKELDIKMLKHIAVFAVSERRACQVTDQPRSSQRYQPQSRDDEAALVKRMRELAAARPRFGYRRIAVLLRREDWEASNTRVLRLWRREGLKVPQKRRKKRYLGDSSQACHIQRAEHKDHVWCWDFVFDRTEAGSPLKWLSIVDEYTRECLALKVDRSITSEDVIDSLAELFAMRGVPGAIRSDNGPEFVAGAIRRWLKQVDVETHYVAPGSPWENGYAESFHSRLRDEFLEMEMFESLAAARKLTTAWRKDYNDVRPHSSLGYATPSEFATRCLVLIADDDLDVLELLARQCSDLGLDVDTATNAMTALGKAEQDLPDLVILDIEMPYGNGLCVCEMMSQHEELCSIPVIMLTSSRSEATIRKCYELCAYYVLKCPDIRPRIEPLLRQLLEIDGPGGPSREEEAIMSGVCVKRPELMETVFALLGVEEGHSLFEEPNAEEQTRSDEPWVLLIEDDDDFAMALQMRFTEFGANVLRASAGTEGYRKAFVEAPRAIILDYQLPEGNGDYVLRRLKESPATSEIPVIVLTGIREASVERQMRNLGATEFFTKPFDWNRLRAAVDKHLDAEDAGASVCCNPKAQHCHPSLRSADEVPTTEKAGMINSVGLAWVFDTSPYPPRWLCGDWSPAMGWLHIYSDVAIWSAYVAIPIALILFTRKKTSLPFKGLLFLFSAFIISCGFSHLMEAAIFWWPAYGLLGVIKLVTAIVSIVTVGALAVVIPQALNYRSPEQLEEEVQMRTHELDFAKQQAMRIIEASPAGMVMIDREGKIIVVNAMVEKMFGYSRAEMLNQSVEMLLPERFRAAHPGQRDAFFASPKVRAMGAGRDLYGRRSDGQEFPIEIGLNPVESEEGLFVLSAIVDISERQRLERRIEEHAEELATLNDALLKSNQDLQQFASVASHDLQEPLRKISSYCQLLREECGDGISADAQHYIDVAIDGAERSKTLINDLLSFSRITTRGKPLRPVDASNCVQAALANLEMAIEDNSAQVTVDPLPVVIADSSQMVLLFQNLINNALKYRGEESPQIHIGVRELEDCYEFFVKDNGIGIEPQYYERIFEIFQRLHNRRQYSGTGIGLALCKRIIERFGRDIWVDDDDDVRLMTTTFKRDRIYTKINRVEDGVEAIEYLRREGKFAQAQRPDLILLDLNLPRKDGREVLKEVKEDPKLRDIPVVVLTTSDDELDIMESYQHQANSYVTKPVDLLQFRKMLQTLQDYWFSVVKIPSRDN</sequence>
<dbReference type="InterPro" id="IPR013785">
    <property type="entry name" value="Aldolase_TIM"/>
</dbReference>
<dbReference type="PANTHER" id="PTHR43547">
    <property type="entry name" value="TWO-COMPONENT HISTIDINE KINASE"/>
    <property type="match status" value="1"/>
</dbReference>
<dbReference type="SUPFAM" id="SSF55874">
    <property type="entry name" value="ATPase domain of HSP90 chaperone/DNA topoisomerase II/histidine kinase"/>
    <property type="match status" value="2"/>
</dbReference>
<dbReference type="PROSITE" id="PS50113">
    <property type="entry name" value="PAC"/>
    <property type="match status" value="1"/>
</dbReference>
<dbReference type="NCBIfam" id="NF033516">
    <property type="entry name" value="transpos_IS3"/>
    <property type="match status" value="1"/>
</dbReference>
<dbReference type="EMBL" id="CAMXCT020000001">
    <property type="protein sequence ID" value="CAL1125323.1"/>
    <property type="molecule type" value="Genomic_DNA"/>
</dbReference>
<feature type="modified residue" description="4-aspartylphosphate" evidence="2">
    <location>
        <position position="1212"/>
    </location>
</feature>
<dbReference type="PROSITE" id="PS50994">
    <property type="entry name" value="INTEGRASE"/>
    <property type="match status" value="1"/>
</dbReference>
<feature type="transmembrane region" description="Helical" evidence="4">
    <location>
        <begin position="1410"/>
        <end position="1432"/>
    </location>
</feature>
<dbReference type="EMBL" id="CAMXCT010000001">
    <property type="protein sequence ID" value="CAI3971948.1"/>
    <property type="molecule type" value="Genomic_DNA"/>
</dbReference>
<feature type="coiled-coil region" evidence="3">
    <location>
        <begin position="693"/>
        <end position="720"/>
    </location>
</feature>
<feature type="modified residue" description="4-aspartylphosphate" evidence="2">
    <location>
        <position position="1038"/>
    </location>
</feature>
<dbReference type="Gene3D" id="1.10.287.130">
    <property type="match status" value="2"/>
</dbReference>
<name>A0A9P1BG80_9DINO</name>
<dbReference type="InterPro" id="IPR012337">
    <property type="entry name" value="RNaseH-like_sf"/>
</dbReference>
<dbReference type="CDD" id="cd17557">
    <property type="entry name" value="REC_Rcp-like"/>
    <property type="match status" value="1"/>
</dbReference>
<dbReference type="GO" id="GO:0004803">
    <property type="term" value="F:transposase activity"/>
    <property type="evidence" value="ECO:0007669"/>
    <property type="project" value="InterPro"/>
</dbReference>
<dbReference type="InterPro" id="IPR005467">
    <property type="entry name" value="His_kinase_dom"/>
</dbReference>
<dbReference type="Gene3D" id="3.20.20.70">
    <property type="entry name" value="Aldolase class I"/>
    <property type="match status" value="1"/>
</dbReference>
<dbReference type="InterPro" id="IPR000014">
    <property type="entry name" value="PAS"/>
</dbReference>
<dbReference type="GO" id="GO:0006313">
    <property type="term" value="P:DNA transposition"/>
    <property type="evidence" value="ECO:0007669"/>
    <property type="project" value="InterPro"/>
</dbReference>
<dbReference type="SMART" id="SM00387">
    <property type="entry name" value="HATPase_c"/>
    <property type="match status" value="2"/>
</dbReference>
<dbReference type="SMART" id="SM00448">
    <property type="entry name" value="REC"/>
    <property type="match status" value="5"/>
</dbReference>
<dbReference type="PROSITE" id="PS50110">
    <property type="entry name" value="RESPONSE_REGULATORY"/>
    <property type="match status" value="5"/>
</dbReference>